<feature type="domain" description="Roadblock/LAMTOR2" evidence="1">
    <location>
        <begin position="15"/>
        <end position="106"/>
    </location>
</feature>
<keyword evidence="3" id="KW-1185">Reference proteome</keyword>
<dbReference type="InterPro" id="IPR037587">
    <property type="entry name" value="LAMTOR2-like"/>
</dbReference>
<accession>A0A4V6ILY8</accession>
<dbReference type="SMART" id="SM00960">
    <property type="entry name" value="Robl_LC7"/>
    <property type="match status" value="1"/>
</dbReference>
<evidence type="ECO:0000259" key="1">
    <source>
        <dbReference type="SMART" id="SM00960"/>
    </source>
</evidence>
<protein>
    <submittedName>
        <fullName evidence="2">Roadblock/lamtor2 domain</fullName>
    </submittedName>
</protein>
<dbReference type="PANTHER" id="PTHR13323">
    <property type="entry name" value="LATE ENDOSOMAL/LYSOSOMAL MP1 INTERACTING PROTEIN"/>
    <property type="match status" value="1"/>
</dbReference>
<evidence type="ECO:0000313" key="3">
    <source>
        <dbReference type="Proteomes" id="UP000507962"/>
    </source>
</evidence>
<dbReference type="Proteomes" id="UP000507962">
    <property type="component" value="Unassembled WGS sequence"/>
</dbReference>
<dbReference type="GO" id="GO:0060090">
    <property type="term" value="F:molecular adaptor activity"/>
    <property type="evidence" value="ECO:0007669"/>
    <property type="project" value="InterPro"/>
</dbReference>
<dbReference type="GO" id="GO:0005085">
    <property type="term" value="F:guanyl-nucleotide exchange factor activity"/>
    <property type="evidence" value="ECO:0007669"/>
    <property type="project" value="InterPro"/>
</dbReference>
<reference evidence="2 3" key="1">
    <citation type="submission" date="2019-03" db="EMBL/GenBank/DDBJ databases">
        <authorList>
            <person name="Nijsse B."/>
        </authorList>
    </citation>
    <scope>NUCLEOTIDE SEQUENCE [LARGE SCALE GENOMIC DNA]</scope>
    <source>
        <strain evidence="2">Desulfoluna butyratoxydans MSL71</strain>
    </source>
</reference>
<evidence type="ECO:0000313" key="2">
    <source>
        <dbReference type="EMBL" id="VFQ46688.1"/>
    </source>
</evidence>
<dbReference type="Pfam" id="PF03259">
    <property type="entry name" value="Robl_LC7"/>
    <property type="match status" value="1"/>
</dbReference>
<proteinExistence type="predicted"/>
<dbReference type="RefSeq" id="WP_180144915.1">
    <property type="nucleotide sequence ID" value="NZ_CAADHO010000010.1"/>
</dbReference>
<dbReference type="EMBL" id="CAADHO010000010">
    <property type="protein sequence ID" value="VFQ46688.1"/>
    <property type="molecule type" value="Genomic_DNA"/>
</dbReference>
<organism evidence="2 3">
    <name type="scientific">Desulfoluna butyratoxydans</name>
    <dbReference type="NCBI Taxonomy" id="231438"/>
    <lineage>
        <taxon>Bacteria</taxon>
        <taxon>Pseudomonadati</taxon>
        <taxon>Thermodesulfobacteriota</taxon>
        <taxon>Desulfobacteria</taxon>
        <taxon>Desulfobacterales</taxon>
        <taxon>Desulfolunaceae</taxon>
        <taxon>Desulfoluna</taxon>
    </lineage>
</organism>
<dbReference type="InterPro" id="IPR004942">
    <property type="entry name" value="Roadblock/LAMTOR2_dom"/>
</dbReference>
<gene>
    <name evidence="2" type="ORF">MSL71_43580</name>
</gene>
<sequence>MDFPFDFSKKQLESIEDVLNEELIELGVQSVVLIDLAGNVIVNLDNGRCQHDVYSLAALAAANFGAVSAMANIIGEEEFSLLFHKGESDSIHFSKIGTDLLLLTIFGKDVSLGFLRLKVNEANDRIRDLLV</sequence>
<dbReference type="Gene3D" id="3.30.450.30">
    <property type="entry name" value="Dynein light chain 2a, cytoplasmic"/>
    <property type="match status" value="1"/>
</dbReference>
<name>A0A4V6ILY8_9BACT</name>
<dbReference type="AlphaFoldDB" id="A0A4V6ILY8"/>
<dbReference type="GO" id="GO:0032008">
    <property type="term" value="P:positive regulation of TOR signaling"/>
    <property type="evidence" value="ECO:0007669"/>
    <property type="project" value="InterPro"/>
</dbReference>
<dbReference type="SUPFAM" id="SSF103196">
    <property type="entry name" value="Roadblock/LC7 domain"/>
    <property type="match status" value="1"/>
</dbReference>